<evidence type="ECO:0000256" key="5">
    <source>
        <dbReference type="ARBA" id="ARBA00022729"/>
    </source>
</evidence>
<dbReference type="OrthoDB" id="9985059at2759"/>
<dbReference type="PANTHER" id="PTHR28285:SF1">
    <property type="entry name" value="PROTEIN BIG1"/>
    <property type="match status" value="1"/>
</dbReference>
<keyword evidence="13" id="KW-1185">Reference proteome</keyword>
<evidence type="ECO:0000256" key="2">
    <source>
        <dbReference type="ARBA" id="ARBA00008203"/>
    </source>
</evidence>
<dbReference type="GO" id="GO:0071555">
    <property type="term" value="P:cell wall organization"/>
    <property type="evidence" value="ECO:0007669"/>
    <property type="project" value="UniProtKB-KW"/>
</dbReference>
<evidence type="ECO:0000256" key="7">
    <source>
        <dbReference type="ARBA" id="ARBA00022989"/>
    </source>
</evidence>
<keyword evidence="9" id="KW-0961">Cell wall biogenesis/degradation</keyword>
<dbReference type="InterPro" id="IPR037654">
    <property type="entry name" value="Big1"/>
</dbReference>
<evidence type="ECO:0000259" key="11">
    <source>
        <dbReference type="Pfam" id="PF20520"/>
    </source>
</evidence>
<keyword evidence="4 10" id="KW-0812">Transmembrane</keyword>
<dbReference type="GO" id="GO:0006078">
    <property type="term" value="P:(1-&gt;6)-beta-D-glucan biosynthetic process"/>
    <property type="evidence" value="ECO:0007669"/>
    <property type="project" value="TreeGrafter"/>
</dbReference>
<organism evidence="12 13">
    <name type="scientific">Elsinoe australis</name>
    <dbReference type="NCBI Taxonomy" id="40998"/>
    <lineage>
        <taxon>Eukaryota</taxon>
        <taxon>Fungi</taxon>
        <taxon>Dikarya</taxon>
        <taxon>Ascomycota</taxon>
        <taxon>Pezizomycotina</taxon>
        <taxon>Dothideomycetes</taxon>
        <taxon>Dothideomycetidae</taxon>
        <taxon>Myriangiales</taxon>
        <taxon>Elsinoaceae</taxon>
        <taxon>Elsinoe</taxon>
    </lineage>
</organism>
<dbReference type="InterPro" id="IPR046756">
    <property type="entry name" value="VAS1/VOA1_TM"/>
</dbReference>
<dbReference type="AlphaFoldDB" id="A0A2P8A473"/>
<keyword evidence="6" id="KW-0256">Endoplasmic reticulum</keyword>
<dbReference type="EMBL" id="NHZQ01000067">
    <property type="protein sequence ID" value="PSK55260.1"/>
    <property type="molecule type" value="Genomic_DNA"/>
</dbReference>
<feature type="transmembrane region" description="Helical" evidence="10">
    <location>
        <begin position="269"/>
        <end position="293"/>
    </location>
</feature>
<protein>
    <recommendedName>
        <fullName evidence="3">Protein BIG1</fullName>
    </recommendedName>
</protein>
<comment type="caution">
    <text evidence="12">The sequence shown here is derived from an EMBL/GenBank/DDBJ whole genome shotgun (WGS) entry which is preliminary data.</text>
</comment>
<evidence type="ECO:0000256" key="6">
    <source>
        <dbReference type="ARBA" id="ARBA00022824"/>
    </source>
</evidence>
<name>A0A2P8A473_9PEZI</name>
<evidence type="ECO:0000313" key="13">
    <source>
        <dbReference type="Proteomes" id="UP000243723"/>
    </source>
</evidence>
<keyword evidence="8 10" id="KW-0472">Membrane</keyword>
<evidence type="ECO:0000256" key="8">
    <source>
        <dbReference type="ARBA" id="ARBA00023136"/>
    </source>
</evidence>
<dbReference type="PANTHER" id="PTHR28285">
    <property type="entry name" value="PROTEIN BIG1"/>
    <property type="match status" value="1"/>
</dbReference>
<comment type="subcellular location">
    <subcellularLocation>
        <location evidence="1">Endoplasmic reticulum membrane</location>
        <topology evidence="1">Single-pass type I membrane protein</topology>
    </subcellularLocation>
</comment>
<dbReference type="GO" id="GO:0009272">
    <property type="term" value="P:fungal-type cell wall biogenesis"/>
    <property type="evidence" value="ECO:0007669"/>
    <property type="project" value="TreeGrafter"/>
</dbReference>
<feature type="domain" description="V-type proton ATPase subunit S1/VOA1 transmembrane" evidence="11">
    <location>
        <begin position="263"/>
        <end position="302"/>
    </location>
</feature>
<dbReference type="STRING" id="40998.A0A2P8A473"/>
<proteinExistence type="inferred from homology"/>
<evidence type="ECO:0000313" key="12">
    <source>
        <dbReference type="EMBL" id="PSK55260.1"/>
    </source>
</evidence>
<dbReference type="GO" id="GO:0005789">
    <property type="term" value="C:endoplasmic reticulum membrane"/>
    <property type="evidence" value="ECO:0007669"/>
    <property type="project" value="UniProtKB-SubCell"/>
</dbReference>
<dbReference type="Proteomes" id="UP000243723">
    <property type="component" value="Unassembled WGS sequence"/>
</dbReference>
<sequence length="312" mass="34096">MRLRSLAAIAATAQGALAFRDTSPFFLFSTSSLHSESSHLHPTDTLATARTIHDHLTTTLHACPYHPYILVKQPSVSASDFEGETTAPHLRRRMNGHDTSIKTIQIVRSVIGDLSATGFADKLHSQCPHMTTVTLKDGQLPTSSEKAQLITVEMAAPAGSTEAERTSALDRNDLYLEQILSKVGKEYTVVYATTPAVQKTAHGEERFKLVNQQGRGQQVYEMDEPFPSSVKANHFKRDMSAYPRAENGSEAINADLPLFEKYTFLSSGIFMGVSVSLLLLSILYVGLSAVSGLEVSYMAFSKEMGPAAQKKQ</sequence>
<evidence type="ECO:0000256" key="3">
    <source>
        <dbReference type="ARBA" id="ARBA00022089"/>
    </source>
</evidence>
<evidence type="ECO:0000256" key="9">
    <source>
        <dbReference type="ARBA" id="ARBA00023316"/>
    </source>
</evidence>
<keyword evidence="5" id="KW-0732">Signal</keyword>
<evidence type="ECO:0000256" key="4">
    <source>
        <dbReference type="ARBA" id="ARBA00022692"/>
    </source>
</evidence>
<accession>A0A2P8A473</accession>
<comment type="similarity">
    <text evidence="2">Belongs to the BIG1 family.</text>
</comment>
<gene>
    <name evidence="12" type="ORF">B9Z65_2649</name>
</gene>
<evidence type="ECO:0000256" key="1">
    <source>
        <dbReference type="ARBA" id="ARBA00004115"/>
    </source>
</evidence>
<reference evidence="12 13" key="1">
    <citation type="submission" date="2017-05" db="EMBL/GenBank/DDBJ databases">
        <title>Draft genome sequence of Elsinoe australis.</title>
        <authorList>
            <person name="Cheng Q."/>
        </authorList>
    </citation>
    <scope>NUCLEOTIDE SEQUENCE [LARGE SCALE GENOMIC DNA]</scope>
    <source>
        <strain evidence="12 13">NL1</strain>
    </source>
</reference>
<keyword evidence="7 10" id="KW-1133">Transmembrane helix</keyword>
<dbReference type="Pfam" id="PF20520">
    <property type="entry name" value="Ac45-VOA1_TM"/>
    <property type="match status" value="1"/>
</dbReference>
<evidence type="ECO:0000256" key="10">
    <source>
        <dbReference type="SAM" id="Phobius"/>
    </source>
</evidence>